<dbReference type="SUPFAM" id="SSF54001">
    <property type="entry name" value="Cysteine proteinases"/>
    <property type="match status" value="1"/>
</dbReference>
<dbReference type="AlphaFoldDB" id="A0A813WGM8"/>
<comment type="caution">
    <text evidence="3">The sequence shown here is derived from an EMBL/GenBank/DDBJ whole genome shotgun (WGS) entry which is preliminary data.</text>
</comment>
<proteinExistence type="inferred from homology"/>
<name>A0A813WGM8_ADIRI</name>
<dbReference type="EMBL" id="CAJNOR010000257">
    <property type="protein sequence ID" value="CAF0857625.1"/>
    <property type="molecule type" value="Genomic_DNA"/>
</dbReference>
<keyword evidence="5" id="KW-1185">Reference proteome</keyword>
<gene>
    <name evidence="4" type="ORF">EDS130_LOCUS26240</name>
    <name evidence="3" type="ORF">XAT740_LOCUS5813</name>
</gene>
<protein>
    <recommendedName>
        <fullName evidence="2">Peptidase C1A papain C-terminal domain-containing protein</fullName>
    </recommendedName>
</protein>
<dbReference type="GO" id="GO:0008234">
    <property type="term" value="F:cysteine-type peptidase activity"/>
    <property type="evidence" value="ECO:0007669"/>
    <property type="project" value="InterPro"/>
</dbReference>
<dbReference type="InterPro" id="IPR039417">
    <property type="entry name" value="Peptidase_C1A_papain-like"/>
</dbReference>
<evidence type="ECO:0000256" key="1">
    <source>
        <dbReference type="ARBA" id="ARBA00008455"/>
    </source>
</evidence>
<dbReference type="GO" id="GO:0006508">
    <property type="term" value="P:proteolysis"/>
    <property type="evidence" value="ECO:0007669"/>
    <property type="project" value="InterPro"/>
</dbReference>
<dbReference type="SMART" id="SM00645">
    <property type="entry name" value="Pept_C1"/>
    <property type="match status" value="1"/>
</dbReference>
<dbReference type="Proteomes" id="UP000663852">
    <property type="component" value="Unassembled WGS sequence"/>
</dbReference>
<dbReference type="InterPro" id="IPR000668">
    <property type="entry name" value="Peptidase_C1A_C"/>
</dbReference>
<organism evidence="3 5">
    <name type="scientific">Adineta ricciae</name>
    <name type="common">Rotifer</name>
    <dbReference type="NCBI Taxonomy" id="249248"/>
    <lineage>
        <taxon>Eukaryota</taxon>
        <taxon>Metazoa</taxon>
        <taxon>Spiralia</taxon>
        <taxon>Gnathifera</taxon>
        <taxon>Rotifera</taxon>
        <taxon>Eurotatoria</taxon>
        <taxon>Bdelloidea</taxon>
        <taxon>Adinetida</taxon>
        <taxon>Adinetidae</taxon>
        <taxon>Adineta</taxon>
    </lineage>
</organism>
<evidence type="ECO:0000259" key="2">
    <source>
        <dbReference type="SMART" id="SM00645"/>
    </source>
</evidence>
<dbReference type="PANTHER" id="PTHR12411">
    <property type="entry name" value="CYSTEINE PROTEASE FAMILY C1-RELATED"/>
    <property type="match status" value="1"/>
</dbReference>
<sequence>MHPDASFTLAINHLSDRRIQEIVPPRRKSIQSYASPSSFKTSTDVQDLPSKLDWREKGVITEVYHDEAGMIVTAVVSTELVETLHAIETGKLIAGSISQVYDCCPQPADAFDCIKNMSGICRKVDYPKELGKCQPNTCTPFASFDTIKRMGKPDEKLMLEWIQDSTLWAEMNVQGKGFVTYSGGIYDEPSCAQHDLNDVVQIVGYGSEEGKPYWICRNYWGSNWGEKGYFRIARGKNMCGIADLIIQVANTKKSVATQQSPLLFILFVATIIPMIINH</sequence>
<evidence type="ECO:0000313" key="3">
    <source>
        <dbReference type="EMBL" id="CAF0857625.1"/>
    </source>
</evidence>
<evidence type="ECO:0000313" key="4">
    <source>
        <dbReference type="EMBL" id="CAF1217675.1"/>
    </source>
</evidence>
<evidence type="ECO:0000313" key="5">
    <source>
        <dbReference type="Proteomes" id="UP000663828"/>
    </source>
</evidence>
<dbReference type="CDD" id="cd02248">
    <property type="entry name" value="Peptidase_C1A"/>
    <property type="match status" value="1"/>
</dbReference>
<reference evidence="3" key="1">
    <citation type="submission" date="2021-02" db="EMBL/GenBank/DDBJ databases">
        <authorList>
            <person name="Nowell W R."/>
        </authorList>
    </citation>
    <scope>NUCLEOTIDE SEQUENCE</scope>
</reference>
<dbReference type="Pfam" id="PF00112">
    <property type="entry name" value="Peptidase_C1"/>
    <property type="match status" value="1"/>
</dbReference>
<dbReference type="InterPro" id="IPR013128">
    <property type="entry name" value="Peptidase_C1A"/>
</dbReference>
<dbReference type="OrthoDB" id="65740at2759"/>
<comment type="similarity">
    <text evidence="1">Belongs to the peptidase C1 family.</text>
</comment>
<accession>A0A813WGM8</accession>
<dbReference type="Proteomes" id="UP000663828">
    <property type="component" value="Unassembled WGS sequence"/>
</dbReference>
<dbReference type="InterPro" id="IPR038765">
    <property type="entry name" value="Papain-like_cys_pep_sf"/>
</dbReference>
<feature type="domain" description="Peptidase C1A papain C-terminal" evidence="2">
    <location>
        <begin position="48"/>
        <end position="249"/>
    </location>
</feature>
<dbReference type="Gene3D" id="3.90.70.10">
    <property type="entry name" value="Cysteine proteinases"/>
    <property type="match status" value="1"/>
</dbReference>
<dbReference type="EMBL" id="CAJNOJ010000158">
    <property type="protein sequence ID" value="CAF1217675.1"/>
    <property type="molecule type" value="Genomic_DNA"/>
</dbReference>